<name>A0A382AQ57_9ZZZZ</name>
<protein>
    <submittedName>
        <fullName evidence="1">Uncharacterized protein</fullName>
    </submittedName>
</protein>
<evidence type="ECO:0000313" key="1">
    <source>
        <dbReference type="EMBL" id="SVB03421.1"/>
    </source>
</evidence>
<sequence>MGENAQMGEGLHEIDDESPEGLYAFLAEREWGDGLPVVAPTQERVGAMLAGLDPDEVLAVLPPRGGSATRRAVAVNAVMAGCPPEVFPVVATAVRALGQQRLNLRGVNATTHPVAPLVIVHGDA</sequence>
<gene>
    <name evidence="1" type="ORF">METZ01_LOCUS156275</name>
</gene>
<organism evidence="1">
    <name type="scientific">marine metagenome</name>
    <dbReference type="NCBI Taxonomy" id="408172"/>
    <lineage>
        <taxon>unclassified sequences</taxon>
        <taxon>metagenomes</taxon>
        <taxon>ecological metagenomes</taxon>
    </lineage>
</organism>
<dbReference type="AlphaFoldDB" id="A0A382AQ57"/>
<reference evidence="1" key="1">
    <citation type="submission" date="2018-05" db="EMBL/GenBank/DDBJ databases">
        <authorList>
            <person name="Lanie J.A."/>
            <person name="Ng W.-L."/>
            <person name="Kazmierczak K.M."/>
            <person name="Andrzejewski T.M."/>
            <person name="Davidsen T.M."/>
            <person name="Wayne K.J."/>
            <person name="Tettelin H."/>
            <person name="Glass J.I."/>
            <person name="Rusch D."/>
            <person name="Podicherti R."/>
            <person name="Tsui H.-C.T."/>
            <person name="Winkler M.E."/>
        </authorList>
    </citation>
    <scope>NUCLEOTIDE SEQUENCE</scope>
</reference>
<accession>A0A382AQ57</accession>
<feature type="non-terminal residue" evidence="1">
    <location>
        <position position="124"/>
    </location>
</feature>
<dbReference type="EMBL" id="UINC01026267">
    <property type="protein sequence ID" value="SVB03421.1"/>
    <property type="molecule type" value="Genomic_DNA"/>
</dbReference>
<proteinExistence type="predicted"/>